<organism evidence="2 3">
    <name type="scientific">Oceanobacillus neutriphilus</name>
    <dbReference type="NCBI Taxonomy" id="531815"/>
    <lineage>
        <taxon>Bacteria</taxon>
        <taxon>Bacillati</taxon>
        <taxon>Bacillota</taxon>
        <taxon>Bacilli</taxon>
        <taxon>Bacillales</taxon>
        <taxon>Bacillaceae</taxon>
        <taxon>Oceanobacillus</taxon>
    </lineage>
</organism>
<comment type="caution">
    <text evidence="2">The sequence shown here is derived from an EMBL/GenBank/DDBJ whole genome shotgun (WGS) entry which is preliminary data.</text>
</comment>
<evidence type="ECO:0000259" key="1">
    <source>
        <dbReference type="Pfam" id="PF22746"/>
    </source>
</evidence>
<dbReference type="Proteomes" id="UP000641206">
    <property type="component" value="Unassembled WGS sequence"/>
</dbReference>
<name>A0ABQ2P3W8_9BACI</name>
<keyword evidence="3" id="KW-1185">Reference proteome</keyword>
<accession>A0ABQ2P3W8</accession>
<dbReference type="Pfam" id="PF22746">
    <property type="entry name" value="SHOCT-like_DUF2089-C"/>
    <property type="match status" value="1"/>
</dbReference>
<dbReference type="RefSeq" id="WP_188738600.1">
    <property type="nucleotide sequence ID" value="NZ_BMLW01000025.1"/>
</dbReference>
<dbReference type="EMBL" id="BMLW01000025">
    <property type="protein sequence ID" value="GGP17076.1"/>
    <property type="molecule type" value="Genomic_DNA"/>
</dbReference>
<gene>
    <name evidence="2" type="ORF">GCM10011346_51610</name>
</gene>
<dbReference type="InterPro" id="IPR053959">
    <property type="entry name" value="YvlB/LiaX_N"/>
</dbReference>
<feature type="domain" description="YvlB/LiaX N-terminal" evidence="1">
    <location>
        <begin position="3"/>
        <end position="33"/>
    </location>
</feature>
<protein>
    <recommendedName>
        <fullName evidence="1">YvlB/LiaX N-terminal domain-containing protein</fullName>
    </recommendedName>
</protein>
<evidence type="ECO:0000313" key="3">
    <source>
        <dbReference type="Proteomes" id="UP000641206"/>
    </source>
</evidence>
<reference evidence="3" key="1">
    <citation type="journal article" date="2019" name="Int. J. Syst. Evol. Microbiol.">
        <title>The Global Catalogue of Microorganisms (GCM) 10K type strain sequencing project: providing services to taxonomists for standard genome sequencing and annotation.</title>
        <authorList>
            <consortium name="The Broad Institute Genomics Platform"/>
            <consortium name="The Broad Institute Genome Sequencing Center for Infectious Disease"/>
            <person name="Wu L."/>
            <person name="Ma J."/>
        </authorList>
    </citation>
    <scope>NUCLEOTIDE SEQUENCE [LARGE SCALE GENOMIC DNA]</scope>
    <source>
        <strain evidence="3">CGMCC 1.7693</strain>
    </source>
</reference>
<evidence type="ECO:0000313" key="2">
    <source>
        <dbReference type="EMBL" id="GGP17076.1"/>
    </source>
</evidence>
<proteinExistence type="predicted"/>
<sequence>MREDIRKVLESVQQGNLDVNEAGQLIEALKTEPTSNNTANYLKKSLRIDIESAAREDVHVKIPIKMVKTMLKLGSNLMDKIPASVHYSSEIDMNVIIHAIDNEIEGTIIEVESNNGDVIVISIK</sequence>